<dbReference type="AlphaFoldDB" id="A0A0F9N427"/>
<sequence length="82" mass="9323">MTNVQVQNKFRNKESGKSQNLTSDGLSLWSYNWWECARWVDGKIVTRKGKSYSMTTATKHRSGVYGVEATEETPVGNSFMNL</sequence>
<accession>A0A0F9N427</accession>
<dbReference type="EMBL" id="LAZR01004678">
    <property type="protein sequence ID" value="KKN06542.1"/>
    <property type="molecule type" value="Genomic_DNA"/>
</dbReference>
<comment type="caution">
    <text evidence="2">The sequence shown here is derived from an EMBL/GenBank/DDBJ whole genome shotgun (WGS) entry which is preliminary data.</text>
</comment>
<reference evidence="2" key="1">
    <citation type="journal article" date="2015" name="Nature">
        <title>Complex archaea that bridge the gap between prokaryotes and eukaryotes.</title>
        <authorList>
            <person name="Spang A."/>
            <person name="Saw J.H."/>
            <person name="Jorgensen S.L."/>
            <person name="Zaremba-Niedzwiedzka K."/>
            <person name="Martijn J."/>
            <person name="Lind A.E."/>
            <person name="van Eijk R."/>
            <person name="Schleper C."/>
            <person name="Guy L."/>
            <person name="Ettema T.J."/>
        </authorList>
    </citation>
    <scope>NUCLEOTIDE SEQUENCE</scope>
</reference>
<proteinExistence type="predicted"/>
<feature type="region of interest" description="Disordered" evidence="1">
    <location>
        <begin position="1"/>
        <end position="24"/>
    </location>
</feature>
<evidence type="ECO:0000313" key="2">
    <source>
        <dbReference type="EMBL" id="KKN06542.1"/>
    </source>
</evidence>
<evidence type="ECO:0000256" key="1">
    <source>
        <dbReference type="SAM" id="MobiDB-lite"/>
    </source>
</evidence>
<protein>
    <submittedName>
        <fullName evidence="2">Uncharacterized protein</fullName>
    </submittedName>
</protein>
<name>A0A0F9N427_9ZZZZ</name>
<gene>
    <name evidence="2" type="ORF">LCGC14_1076260</name>
</gene>
<organism evidence="2">
    <name type="scientific">marine sediment metagenome</name>
    <dbReference type="NCBI Taxonomy" id="412755"/>
    <lineage>
        <taxon>unclassified sequences</taxon>
        <taxon>metagenomes</taxon>
        <taxon>ecological metagenomes</taxon>
    </lineage>
</organism>